<keyword evidence="5" id="KW-1185">Reference proteome</keyword>
<feature type="compositionally biased region" description="Low complexity" evidence="1">
    <location>
        <begin position="292"/>
        <end position="313"/>
    </location>
</feature>
<feature type="compositionally biased region" description="Acidic residues" evidence="1">
    <location>
        <begin position="214"/>
        <end position="232"/>
    </location>
</feature>
<feature type="region of interest" description="Disordered" evidence="1">
    <location>
        <begin position="209"/>
        <end position="336"/>
    </location>
</feature>
<evidence type="ECO:0000313" key="6">
    <source>
        <dbReference type="Proteomes" id="UP001209746"/>
    </source>
</evidence>
<sequence>MELPELVQEHLGDEDVQAGLALGDDDLLCLTPTRTLLYRADGLLSDERVTEYPHDVERLDLSEGRRKTKLRFEYVEDERTLTVPAGATRDALALALEGILSAGRVLDPDGSVVEAFRFSELTLVVADHRIVKHVGNAVWDAEFEAFAYEDLTGVDFERARVATEVVLYVDGRPERIKTPNDDARLVERALERALTEYFDVTSMSQLQSHFQSEAEADEADSATAQSDDEYPFDSEIRPLGEDPESPAGPDESDDAETDDGTGASATDSIAETVADADADEPAGTDTTTAIPDAESASPEAESAETGSTAAAGSDSDEAEADTAGTDTTGADLERIDEQLAELTTAVNKQNELLRKHHAAIKQLVEELQSDS</sequence>
<evidence type="ECO:0000313" key="3">
    <source>
        <dbReference type="EMBL" id="MCU4716841.1"/>
    </source>
</evidence>
<feature type="compositionally biased region" description="Acidic residues" evidence="1">
    <location>
        <begin position="250"/>
        <end position="259"/>
    </location>
</feature>
<feature type="domain" description="DUF7115" evidence="2">
    <location>
        <begin position="1"/>
        <end position="107"/>
    </location>
</feature>
<evidence type="ECO:0000313" key="4">
    <source>
        <dbReference type="EMBL" id="MCU4725554.1"/>
    </source>
</evidence>
<comment type="caution">
    <text evidence="4">The sequence shown here is derived from an EMBL/GenBank/DDBJ whole genome shotgun (WGS) entry which is preliminary data.</text>
</comment>
<feature type="compositionally biased region" description="Low complexity" evidence="1">
    <location>
        <begin position="321"/>
        <end position="330"/>
    </location>
</feature>
<dbReference type="Pfam" id="PF23428">
    <property type="entry name" value="DUF7115"/>
    <property type="match status" value="1"/>
</dbReference>
<dbReference type="InterPro" id="IPR055539">
    <property type="entry name" value="DUF7115"/>
</dbReference>
<evidence type="ECO:0000256" key="1">
    <source>
        <dbReference type="SAM" id="MobiDB-lite"/>
    </source>
</evidence>
<protein>
    <recommendedName>
        <fullName evidence="2">DUF7115 domain-containing protein</fullName>
    </recommendedName>
</protein>
<dbReference type="Proteomes" id="UP001209746">
    <property type="component" value="Unassembled WGS sequence"/>
</dbReference>
<proteinExistence type="predicted"/>
<name>A0AAE3IBK8_9EURY</name>
<dbReference type="EMBL" id="JAOPKD010000001">
    <property type="protein sequence ID" value="MCU4725554.1"/>
    <property type="molecule type" value="Genomic_DNA"/>
</dbReference>
<dbReference type="AlphaFoldDB" id="A0AAE3IBK8"/>
<dbReference type="EMBL" id="JAOPKC010000001">
    <property type="protein sequence ID" value="MCU4716841.1"/>
    <property type="molecule type" value="Genomic_DNA"/>
</dbReference>
<accession>A0AAE3IBK8</accession>
<reference evidence="4" key="1">
    <citation type="submission" date="2023-02" db="EMBL/GenBank/DDBJ databases">
        <title>Enrichment on poylsaccharides allowed isolation of novel metabolic and taxonomic groups of Haloarchaea.</title>
        <authorList>
            <person name="Sorokin D.Y."/>
            <person name="Elcheninov A.G."/>
            <person name="Khizhniak T.V."/>
            <person name="Kolganova T.V."/>
            <person name="Kublanov I.V."/>
        </authorList>
    </citation>
    <scope>NUCLEOTIDE SEQUENCE</scope>
    <source>
        <strain evidence="3 5">HArc-curdl5-1</strain>
        <strain evidence="4">HArc-curdl7</strain>
    </source>
</reference>
<dbReference type="RefSeq" id="WP_315907602.1">
    <property type="nucleotide sequence ID" value="NZ_JAOPKC010000001.1"/>
</dbReference>
<organism evidence="4 6">
    <name type="scientific">Halapricum hydrolyticum</name>
    <dbReference type="NCBI Taxonomy" id="2979991"/>
    <lineage>
        <taxon>Archaea</taxon>
        <taxon>Methanobacteriati</taxon>
        <taxon>Methanobacteriota</taxon>
        <taxon>Stenosarchaea group</taxon>
        <taxon>Halobacteria</taxon>
        <taxon>Halobacteriales</taxon>
        <taxon>Haloarculaceae</taxon>
        <taxon>Halapricum</taxon>
    </lineage>
</organism>
<gene>
    <name evidence="4" type="ORF">OB914_01005</name>
    <name evidence="3" type="ORF">OB916_02015</name>
</gene>
<evidence type="ECO:0000313" key="5">
    <source>
        <dbReference type="Proteomes" id="UP001208186"/>
    </source>
</evidence>
<dbReference type="Proteomes" id="UP001208186">
    <property type="component" value="Unassembled WGS sequence"/>
</dbReference>
<evidence type="ECO:0000259" key="2">
    <source>
        <dbReference type="Pfam" id="PF23428"/>
    </source>
</evidence>